<dbReference type="RefSeq" id="WP_131961976.1">
    <property type="nucleotide sequence ID" value="NZ_SMFL01000018.1"/>
</dbReference>
<name>A0A4R5D892_9BACT</name>
<gene>
    <name evidence="1" type="ORF">E0F88_29725</name>
</gene>
<dbReference type="AlphaFoldDB" id="A0A4R5D892"/>
<dbReference type="Proteomes" id="UP000294850">
    <property type="component" value="Unassembled WGS sequence"/>
</dbReference>
<accession>A0A4R5D892</accession>
<evidence type="ECO:0000313" key="1">
    <source>
        <dbReference type="EMBL" id="TDE09772.1"/>
    </source>
</evidence>
<dbReference type="EMBL" id="SMFL01000018">
    <property type="protein sequence ID" value="TDE09772.1"/>
    <property type="molecule type" value="Genomic_DNA"/>
</dbReference>
<organism evidence="1 2">
    <name type="scientific">Dyadobacter psychrotolerans</name>
    <dbReference type="NCBI Taxonomy" id="2541721"/>
    <lineage>
        <taxon>Bacteria</taxon>
        <taxon>Pseudomonadati</taxon>
        <taxon>Bacteroidota</taxon>
        <taxon>Cytophagia</taxon>
        <taxon>Cytophagales</taxon>
        <taxon>Spirosomataceae</taxon>
        <taxon>Dyadobacter</taxon>
    </lineage>
</organism>
<proteinExistence type="predicted"/>
<protein>
    <submittedName>
        <fullName evidence="1">Uncharacterized protein</fullName>
    </submittedName>
</protein>
<reference evidence="1 2" key="1">
    <citation type="submission" date="2019-03" db="EMBL/GenBank/DDBJ databases">
        <title>Dyadobacter AR-3-6 sp. nov., isolated from arctic soil.</title>
        <authorList>
            <person name="Chaudhary D.K."/>
        </authorList>
    </citation>
    <scope>NUCLEOTIDE SEQUENCE [LARGE SCALE GENOMIC DNA]</scope>
    <source>
        <strain evidence="1 2">AR-3-6</strain>
    </source>
</reference>
<evidence type="ECO:0000313" key="2">
    <source>
        <dbReference type="Proteomes" id="UP000294850"/>
    </source>
</evidence>
<keyword evidence="2" id="KW-1185">Reference proteome</keyword>
<comment type="caution">
    <text evidence="1">The sequence shown here is derived from an EMBL/GenBank/DDBJ whole genome shotgun (WGS) entry which is preliminary data.</text>
</comment>
<sequence length="97" mass="11491">MEIAYFKRHQTEGIYDYYKVFGGDGQTIDGYQEVINFLNPEPIIYVQHNQPYDPKNPDKKFNLTGTWCTYEVGELISKEEYDEAYKKATDNDKFQIM</sequence>